<dbReference type="AlphaFoldDB" id="A0A7Z0GNE4"/>
<keyword evidence="10" id="KW-1185">Reference proteome</keyword>
<dbReference type="PANTHER" id="PTHR30477">
    <property type="entry name" value="ABC-TRANSPORTER METAL-BINDING PROTEIN"/>
    <property type="match status" value="1"/>
</dbReference>
<dbReference type="InterPro" id="IPR037294">
    <property type="entry name" value="ABC_BtuC-like"/>
</dbReference>
<evidence type="ECO:0000256" key="1">
    <source>
        <dbReference type="ARBA" id="ARBA00004141"/>
    </source>
</evidence>
<dbReference type="Proteomes" id="UP000535437">
    <property type="component" value="Unassembled WGS sequence"/>
</dbReference>
<feature type="transmembrane region" description="Helical" evidence="8">
    <location>
        <begin position="226"/>
        <end position="248"/>
    </location>
</feature>
<dbReference type="GO" id="GO:0055085">
    <property type="term" value="P:transmembrane transport"/>
    <property type="evidence" value="ECO:0007669"/>
    <property type="project" value="InterPro"/>
</dbReference>
<evidence type="ECO:0000256" key="5">
    <source>
        <dbReference type="ARBA" id="ARBA00023136"/>
    </source>
</evidence>
<evidence type="ECO:0000313" key="9">
    <source>
        <dbReference type="EMBL" id="NYJ79217.1"/>
    </source>
</evidence>
<dbReference type="Pfam" id="PF00950">
    <property type="entry name" value="ABC-3"/>
    <property type="match status" value="1"/>
</dbReference>
<keyword evidence="6" id="KW-0813">Transport</keyword>
<evidence type="ECO:0000313" key="10">
    <source>
        <dbReference type="Proteomes" id="UP000535437"/>
    </source>
</evidence>
<keyword evidence="4 8" id="KW-1133">Transmembrane helix</keyword>
<evidence type="ECO:0000256" key="3">
    <source>
        <dbReference type="ARBA" id="ARBA00022692"/>
    </source>
</evidence>
<dbReference type="PANTHER" id="PTHR30477:SF13">
    <property type="entry name" value="IRON TRANSPORT SYSTEM MEMBRANE PROTEIN HI_0360-RELATED"/>
    <property type="match status" value="1"/>
</dbReference>
<comment type="subcellular location">
    <subcellularLocation>
        <location evidence="6">Cell membrane</location>
        <topology evidence="6">Multi-pass membrane protein</topology>
    </subcellularLocation>
    <subcellularLocation>
        <location evidence="1">Membrane</location>
        <topology evidence="1">Multi-pass membrane protein</topology>
    </subcellularLocation>
</comment>
<dbReference type="RefSeq" id="WP_179542468.1">
    <property type="nucleotide sequence ID" value="NZ_BAAALL010000001.1"/>
</dbReference>
<evidence type="ECO:0000256" key="4">
    <source>
        <dbReference type="ARBA" id="ARBA00022989"/>
    </source>
</evidence>
<comment type="caution">
    <text evidence="9">The sequence shown here is derived from an EMBL/GenBank/DDBJ whole genome shotgun (WGS) entry which is preliminary data.</text>
</comment>
<evidence type="ECO:0000256" key="6">
    <source>
        <dbReference type="RuleBase" id="RU003943"/>
    </source>
</evidence>
<evidence type="ECO:0000256" key="2">
    <source>
        <dbReference type="ARBA" id="ARBA00008034"/>
    </source>
</evidence>
<comment type="similarity">
    <text evidence="2 6">Belongs to the ABC-3 integral membrane protein family.</text>
</comment>
<feature type="transmembrane region" description="Helical" evidence="8">
    <location>
        <begin position="177"/>
        <end position="195"/>
    </location>
</feature>
<name>A0A7Z0GNE4_9MICC</name>
<keyword evidence="3 6" id="KW-0812">Transmembrane</keyword>
<dbReference type="SUPFAM" id="SSF81345">
    <property type="entry name" value="ABC transporter involved in vitamin B12 uptake, BtuC"/>
    <property type="match status" value="1"/>
</dbReference>
<evidence type="ECO:0000256" key="8">
    <source>
        <dbReference type="SAM" id="Phobius"/>
    </source>
</evidence>
<dbReference type="InterPro" id="IPR001626">
    <property type="entry name" value="ABC_TroCD"/>
</dbReference>
<feature type="region of interest" description="Disordered" evidence="7">
    <location>
        <begin position="286"/>
        <end position="325"/>
    </location>
</feature>
<organism evidence="9 10">
    <name type="scientific">Nesterenkonia xinjiangensis</name>
    <dbReference type="NCBI Taxonomy" id="225327"/>
    <lineage>
        <taxon>Bacteria</taxon>
        <taxon>Bacillati</taxon>
        <taxon>Actinomycetota</taxon>
        <taxon>Actinomycetes</taxon>
        <taxon>Micrococcales</taxon>
        <taxon>Micrococcaceae</taxon>
        <taxon>Nesterenkonia</taxon>
    </lineage>
</organism>
<dbReference type="EMBL" id="JACCFY010000001">
    <property type="protein sequence ID" value="NYJ79217.1"/>
    <property type="molecule type" value="Genomic_DNA"/>
</dbReference>
<sequence>MIEQITSSFSVDGYWELFSLVRNSVIAAAALGLMGGVIGVLIMLRRTALVVHGIAEISFAGAALFLLIGLDVVLGSAMGAVGAALLIGVLSLKDKDTSAVTGVLMPFGLGLGILFLSLYQGRSANRFGLLTGQIVGVDDMQTRTLVTGALVITALLAVVWRPMLFSSIDPQLAQARGVPVNALSLVFMVLLGVAVAMSVQVVGALLVLSLVVVPAAAALKVTARPVMAVGLSMIFALISSVGGIMLAITGQIPISPYITTISFLIYLVCLLIGRGRRLRRQEQAAQVMAGPEGGSVRGGQELDHRSSEASVGPEAQGAERRRAKV</sequence>
<keyword evidence="5 8" id="KW-0472">Membrane</keyword>
<feature type="transmembrane region" description="Helical" evidence="8">
    <location>
        <begin position="254"/>
        <end position="273"/>
    </location>
</feature>
<accession>A0A7Z0GNE4</accession>
<reference evidence="9 10" key="1">
    <citation type="submission" date="2020-07" db="EMBL/GenBank/DDBJ databases">
        <title>Sequencing the genomes of 1000 actinobacteria strains.</title>
        <authorList>
            <person name="Klenk H.-P."/>
        </authorList>
    </citation>
    <scope>NUCLEOTIDE SEQUENCE [LARGE SCALE GENOMIC DNA]</scope>
    <source>
        <strain evidence="9 10">DSM 15475</strain>
    </source>
</reference>
<feature type="transmembrane region" description="Helical" evidence="8">
    <location>
        <begin position="74"/>
        <end position="92"/>
    </location>
</feature>
<feature type="transmembrane region" description="Helical" evidence="8">
    <location>
        <begin position="20"/>
        <end position="42"/>
    </location>
</feature>
<evidence type="ECO:0000256" key="7">
    <source>
        <dbReference type="SAM" id="MobiDB-lite"/>
    </source>
</evidence>
<protein>
    <submittedName>
        <fullName evidence="9">Zinc/manganese transport system permease protein</fullName>
    </submittedName>
</protein>
<dbReference type="Gene3D" id="1.10.3470.10">
    <property type="entry name" value="ABC transporter involved in vitamin B12 uptake, BtuC"/>
    <property type="match status" value="1"/>
</dbReference>
<dbReference type="GO" id="GO:0010043">
    <property type="term" value="P:response to zinc ion"/>
    <property type="evidence" value="ECO:0007669"/>
    <property type="project" value="TreeGrafter"/>
</dbReference>
<feature type="transmembrane region" description="Helical" evidence="8">
    <location>
        <begin position="49"/>
        <end position="68"/>
    </location>
</feature>
<feature type="transmembrane region" description="Helical" evidence="8">
    <location>
        <begin position="201"/>
        <end position="219"/>
    </location>
</feature>
<feature type="transmembrane region" description="Helical" evidence="8">
    <location>
        <begin position="99"/>
        <end position="119"/>
    </location>
</feature>
<proteinExistence type="inferred from homology"/>
<dbReference type="GO" id="GO:0043190">
    <property type="term" value="C:ATP-binding cassette (ABC) transporter complex"/>
    <property type="evidence" value="ECO:0007669"/>
    <property type="project" value="InterPro"/>
</dbReference>
<gene>
    <name evidence="9" type="ORF">HNR09_002628</name>
</gene>
<feature type="transmembrane region" description="Helical" evidence="8">
    <location>
        <begin position="145"/>
        <end position="165"/>
    </location>
</feature>